<dbReference type="AlphaFoldDB" id="A0A1G2HUU7"/>
<feature type="transmembrane region" description="Helical" evidence="1">
    <location>
        <begin position="20"/>
        <end position="39"/>
    </location>
</feature>
<protein>
    <submittedName>
        <fullName evidence="2">Uncharacterized protein</fullName>
    </submittedName>
</protein>
<organism evidence="2 3">
    <name type="scientific">Candidatus Staskawiczbacteria bacterium RIFCSPHIGHO2_01_FULL_41_41</name>
    <dbReference type="NCBI Taxonomy" id="1802203"/>
    <lineage>
        <taxon>Bacteria</taxon>
        <taxon>Candidatus Staskawicziibacteriota</taxon>
    </lineage>
</organism>
<accession>A0A1G2HUU7</accession>
<sequence>MSVLVGLRIGLDGFEQNPNLHWCYLLLGFASLVPVAVYTHKAFKFREEARIARMRDWCMSISWLLITILNFAVAIMWQL</sequence>
<feature type="transmembrane region" description="Helical" evidence="1">
    <location>
        <begin position="60"/>
        <end position="77"/>
    </location>
</feature>
<evidence type="ECO:0000256" key="1">
    <source>
        <dbReference type="SAM" id="Phobius"/>
    </source>
</evidence>
<keyword evidence="1" id="KW-0812">Transmembrane</keyword>
<keyword evidence="1" id="KW-0472">Membrane</keyword>
<comment type="caution">
    <text evidence="2">The sequence shown here is derived from an EMBL/GenBank/DDBJ whole genome shotgun (WGS) entry which is preliminary data.</text>
</comment>
<keyword evidence="1" id="KW-1133">Transmembrane helix</keyword>
<evidence type="ECO:0000313" key="3">
    <source>
        <dbReference type="Proteomes" id="UP000178774"/>
    </source>
</evidence>
<dbReference type="Proteomes" id="UP000178774">
    <property type="component" value="Unassembled WGS sequence"/>
</dbReference>
<evidence type="ECO:0000313" key="2">
    <source>
        <dbReference type="EMBL" id="OGZ66179.1"/>
    </source>
</evidence>
<reference evidence="2 3" key="1">
    <citation type="journal article" date="2016" name="Nat. Commun.">
        <title>Thousands of microbial genomes shed light on interconnected biogeochemical processes in an aquifer system.</title>
        <authorList>
            <person name="Anantharaman K."/>
            <person name="Brown C.T."/>
            <person name="Hug L.A."/>
            <person name="Sharon I."/>
            <person name="Castelle C.J."/>
            <person name="Probst A.J."/>
            <person name="Thomas B.C."/>
            <person name="Singh A."/>
            <person name="Wilkins M.J."/>
            <person name="Karaoz U."/>
            <person name="Brodie E.L."/>
            <person name="Williams K.H."/>
            <person name="Hubbard S.S."/>
            <person name="Banfield J.F."/>
        </authorList>
    </citation>
    <scope>NUCLEOTIDE SEQUENCE [LARGE SCALE GENOMIC DNA]</scope>
</reference>
<dbReference type="EMBL" id="MHOP01000008">
    <property type="protein sequence ID" value="OGZ66179.1"/>
    <property type="molecule type" value="Genomic_DNA"/>
</dbReference>
<name>A0A1G2HUU7_9BACT</name>
<gene>
    <name evidence="2" type="ORF">A2822_04090</name>
</gene>
<proteinExistence type="predicted"/>